<dbReference type="EMBL" id="JAUKZB010000007">
    <property type="protein sequence ID" value="MDO2730859.1"/>
    <property type="molecule type" value="Genomic_DNA"/>
</dbReference>
<comment type="caution">
    <text evidence="1">The sequence shown here is derived from an EMBL/GenBank/DDBJ whole genome shotgun (WGS) entry which is preliminary data.</text>
</comment>
<sequence>MSAPAFSGLWCTVSMVALVGQPKGWPVSLCAGIPTPASVIAPYECRNSGGDSLNLHEEAAKWLRPQPLYALNLPFIFWLFAVPI</sequence>
<reference evidence="1" key="1">
    <citation type="submission" date="2023-07" db="EMBL/GenBank/DDBJ databases">
        <title>High risk of intestinal colonization with ESBL-producing Escherichia coli among soldiers of military contingents in specific geographic regions.</title>
        <authorList>
            <person name="Literacka E."/>
        </authorList>
    </citation>
    <scope>NUCLEOTIDE SEQUENCE</scope>
    <source>
        <strain evidence="1">33</strain>
    </source>
</reference>
<dbReference type="Pfam" id="PF10554">
    <property type="entry name" value="Phage_ASH"/>
    <property type="match status" value="1"/>
</dbReference>
<evidence type="ECO:0000313" key="1">
    <source>
        <dbReference type="EMBL" id="MDO2730859.1"/>
    </source>
</evidence>
<name>A0AAW7VE10_ECOLX</name>
<protein>
    <submittedName>
        <fullName evidence="1">Ash family protein</fullName>
    </submittedName>
</protein>
<dbReference type="RefSeq" id="WP_229315965.1">
    <property type="nucleotide sequence ID" value="NZ_CP086616.1"/>
</dbReference>
<dbReference type="InterPro" id="IPR018880">
    <property type="entry name" value="Phage_P4_Ash"/>
</dbReference>
<dbReference type="Proteomes" id="UP001174465">
    <property type="component" value="Unassembled WGS sequence"/>
</dbReference>
<proteinExistence type="predicted"/>
<dbReference type="AlphaFoldDB" id="A0AAW7VE10"/>
<evidence type="ECO:0000313" key="2">
    <source>
        <dbReference type="Proteomes" id="UP001174465"/>
    </source>
</evidence>
<gene>
    <name evidence="1" type="ORF">Q2V64_14095</name>
</gene>
<accession>A0AAW7VE10</accession>
<organism evidence="1 2">
    <name type="scientific">Escherichia coli</name>
    <dbReference type="NCBI Taxonomy" id="562"/>
    <lineage>
        <taxon>Bacteria</taxon>
        <taxon>Pseudomonadati</taxon>
        <taxon>Pseudomonadota</taxon>
        <taxon>Gammaproteobacteria</taxon>
        <taxon>Enterobacterales</taxon>
        <taxon>Enterobacteriaceae</taxon>
        <taxon>Escherichia</taxon>
    </lineage>
</organism>